<evidence type="ECO:0000313" key="2">
    <source>
        <dbReference type="Proteomes" id="UP001054837"/>
    </source>
</evidence>
<comment type="caution">
    <text evidence="1">The sequence shown here is derived from an EMBL/GenBank/DDBJ whole genome shotgun (WGS) entry which is preliminary data.</text>
</comment>
<protein>
    <submittedName>
        <fullName evidence="1">Uncharacterized protein</fullName>
    </submittedName>
</protein>
<gene>
    <name evidence="1" type="ORF">CDAR_221051</name>
</gene>
<dbReference type="AlphaFoldDB" id="A0AAV4P9Q6"/>
<accession>A0AAV4P9Q6</accession>
<organism evidence="1 2">
    <name type="scientific">Caerostris darwini</name>
    <dbReference type="NCBI Taxonomy" id="1538125"/>
    <lineage>
        <taxon>Eukaryota</taxon>
        <taxon>Metazoa</taxon>
        <taxon>Ecdysozoa</taxon>
        <taxon>Arthropoda</taxon>
        <taxon>Chelicerata</taxon>
        <taxon>Arachnida</taxon>
        <taxon>Araneae</taxon>
        <taxon>Araneomorphae</taxon>
        <taxon>Entelegynae</taxon>
        <taxon>Araneoidea</taxon>
        <taxon>Araneidae</taxon>
        <taxon>Caerostris</taxon>
    </lineage>
</organism>
<sequence>MSYSNLIGIRDIFISRDYRALFPQPVHLFSTRVELKTRFRQTKRWIRGGGGSFKKIAISPVLVFVIFKNWPLAKARSKELEFQLFFFPQYSIPCHSIIFALPPEDR</sequence>
<proteinExistence type="predicted"/>
<name>A0AAV4P9Q6_9ARAC</name>
<keyword evidence="2" id="KW-1185">Reference proteome</keyword>
<evidence type="ECO:0000313" key="1">
    <source>
        <dbReference type="EMBL" id="GIX91857.1"/>
    </source>
</evidence>
<reference evidence="1 2" key="1">
    <citation type="submission" date="2021-06" db="EMBL/GenBank/DDBJ databases">
        <title>Caerostris darwini draft genome.</title>
        <authorList>
            <person name="Kono N."/>
            <person name="Arakawa K."/>
        </authorList>
    </citation>
    <scope>NUCLEOTIDE SEQUENCE [LARGE SCALE GENOMIC DNA]</scope>
</reference>
<dbReference type="Proteomes" id="UP001054837">
    <property type="component" value="Unassembled WGS sequence"/>
</dbReference>
<dbReference type="EMBL" id="BPLQ01002339">
    <property type="protein sequence ID" value="GIX91857.1"/>
    <property type="molecule type" value="Genomic_DNA"/>
</dbReference>